<feature type="region of interest" description="Disordered" evidence="9">
    <location>
        <begin position="326"/>
        <end position="346"/>
    </location>
</feature>
<organism evidence="11 12">
    <name type="scientific">Pleurodeles waltl</name>
    <name type="common">Iberian ribbed newt</name>
    <dbReference type="NCBI Taxonomy" id="8319"/>
    <lineage>
        <taxon>Eukaryota</taxon>
        <taxon>Metazoa</taxon>
        <taxon>Chordata</taxon>
        <taxon>Craniata</taxon>
        <taxon>Vertebrata</taxon>
        <taxon>Euteleostomi</taxon>
        <taxon>Amphibia</taxon>
        <taxon>Batrachia</taxon>
        <taxon>Caudata</taxon>
        <taxon>Salamandroidea</taxon>
        <taxon>Salamandridae</taxon>
        <taxon>Pleurodelinae</taxon>
        <taxon>Pleurodeles</taxon>
    </lineage>
</organism>
<keyword evidence="6 8" id="KW-0175">Coiled coil</keyword>
<dbReference type="Proteomes" id="UP001066276">
    <property type="component" value="Chromosome 3_2"/>
</dbReference>
<feature type="domain" description="EF-hand" evidence="10">
    <location>
        <begin position="7"/>
        <end position="42"/>
    </location>
</feature>
<gene>
    <name evidence="11" type="ORF">NDU88_005381</name>
</gene>
<feature type="region of interest" description="Disordered" evidence="9">
    <location>
        <begin position="432"/>
        <end position="453"/>
    </location>
</feature>
<dbReference type="PROSITE" id="PS51417">
    <property type="entry name" value="ARF"/>
    <property type="match status" value="1"/>
</dbReference>
<evidence type="ECO:0000256" key="9">
    <source>
        <dbReference type="SAM" id="MobiDB-lite"/>
    </source>
</evidence>
<dbReference type="SMART" id="SM00177">
    <property type="entry name" value="ARF"/>
    <property type="match status" value="1"/>
</dbReference>
<dbReference type="InterPro" id="IPR027417">
    <property type="entry name" value="P-loop_NTPase"/>
</dbReference>
<dbReference type="InterPro" id="IPR018247">
    <property type="entry name" value="EF_Hand_1_Ca_BS"/>
</dbReference>
<keyword evidence="2" id="KW-0963">Cytoplasm</keyword>
<dbReference type="SMART" id="SM00175">
    <property type="entry name" value="RAB"/>
    <property type="match status" value="1"/>
</dbReference>
<dbReference type="Pfam" id="PF00071">
    <property type="entry name" value="Ras"/>
    <property type="match status" value="1"/>
</dbReference>
<protein>
    <recommendedName>
        <fullName evidence="10">EF-hand domain-containing protein</fullName>
    </recommendedName>
</protein>
<dbReference type="CDD" id="cd00154">
    <property type="entry name" value="Rab"/>
    <property type="match status" value="1"/>
</dbReference>
<accession>A0AAV7TU42</accession>
<sequence>MGSSEEVSSPELRRLFSACDVNRSGRVEFEDFSTVCRELGVSPGLVRPLFSKLDVDRDGAIDFQDFSARFQEVSETLDLASFGSQGIAAWGEFEDRLGGEVHDLPSREQLCEVYQQIHATSDFGLLQQYERMIEDVARDFRAQRLNMEKLESVLKRSEEMAAAQLAELEEDLQQQLINAEHKAQEEERQKVEATILELQRRHQIELSEMQSLIDRLHKSEEVRKATESKDESLRLKDQVYSLTQENEHLTRKLLETQTNVALLHTELDKLKNDYTDQQIHHEREKEMMRLVTDESRGYSSHIEILQAANKSLYDSNDSLRSALVTSAEKERKGLSSPGRLSLADRSSPNMIPVITHSSYMVESDYGKFSDVADWADRYLDSGVSMPQSLAYSDEDDSPSDVDSDCTDSSEDIATRSGLLSDLEGSDYRVESRRSLDWNSSRPPSHCGSTASSRKRLPAFTRKKEGVTVEDESQGPCLDYRLVLAGDAGSGKSSFMLRLCLNEFRGQIPTTLGVDFQIKKLMVDGEQTTLQIWDTAGQERFRSIAKSYFRKAHGVLLLYDVTSESSFLNVREWIDEIKSSTDKSIPVMVIGNKIDLREEMPESGSIRTSDGEKLARAYSSLFCETSAKEGTNVVEAVLHLAREVKKTVDLKEENKETITKLSIPDKKKILPNCCNT</sequence>
<comment type="subcellular location">
    <subcellularLocation>
        <location evidence="1">Cytoplasm</location>
    </subcellularLocation>
</comment>
<dbReference type="GO" id="GO:0005509">
    <property type="term" value="F:calcium ion binding"/>
    <property type="evidence" value="ECO:0007669"/>
    <property type="project" value="InterPro"/>
</dbReference>
<dbReference type="SUPFAM" id="SSF47473">
    <property type="entry name" value="EF-hand"/>
    <property type="match status" value="1"/>
</dbReference>
<dbReference type="SMART" id="SM00173">
    <property type="entry name" value="RAS"/>
    <property type="match status" value="1"/>
</dbReference>
<dbReference type="PROSITE" id="PS51420">
    <property type="entry name" value="RHO"/>
    <property type="match status" value="1"/>
</dbReference>
<feature type="compositionally biased region" description="Acidic residues" evidence="9">
    <location>
        <begin position="392"/>
        <end position="410"/>
    </location>
</feature>
<evidence type="ECO:0000256" key="6">
    <source>
        <dbReference type="ARBA" id="ARBA00023054"/>
    </source>
</evidence>
<dbReference type="Gene3D" id="3.40.50.300">
    <property type="entry name" value="P-loop containing nucleotide triphosphate hydrolases"/>
    <property type="match status" value="1"/>
</dbReference>
<dbReference type="InterPro" id="IPR005225">
    <property type="entry name" value="Small_GTP-bd"/>
</dbReference>
<feature type="coiled-coil region" evidence="8">
    <location>
        <begin position="140"/>
        <end position="201"/>
    </location>
</feature>
<evidence type="ECO:0000256" key="1">
    <source>
        <dbReference type="ARBA" id="ARBA00004496"/>
    </source>
</evidence>
<feature type="domain" description="EF-hand" evidence="10">
    <location>
        <begin position="49"/>
        <end position="76"/>
    </location>
</feature>
<keyword evidence="5" id="KW-0106">Calcium</keyword>
<dbReference type="InterPro" id="IPR011992">
    <property type="entry name" value="EF-hand-dom_pair"/>
</dbReference>
<evidence type="ECO:0000313" key="12">
    <source>
        <dbReference type="Proteomes" id="UP001066276"/>
    </source>
</evidence>
<dbReference type="FunFam" id="3.40.50.300:FF:001348">
    <property type="entry name" value="Ras and EF-hand domain-containing protein"/>
    <property type="match status" value="1"/>
</dbReference>
<proteinExistence type="predicted"/>
<dbReference type="EMBL" id="JANPWB010000006">
    <property type="protein sequence ID" value="KAJ1180157.1"/>
    <property type="molecule type" value="Genomic_DNA"/>
</dbReference>
<dbReference type="CDD" id="cd00051">
    <property type="entry name" value="EFh"/>
    <property type="match status" value="1"/>
</dbReference>
<dbReference type="SUPFAM" id="SSF52540">
    <property type="entry name" value="P-loop containing nucleoside triphosphate hydrolases"/>
    <property type="match status" value="1"/>
</dbReference>
<dbReference type="PROSITE" id="PS00018">
    <property type="entry name" value="EF_HAND_1"/>
    <property type="match status" value="2"/>
</dbReference>
<keyword evidence="12" id="KW-1185">Reference proteome</keyword>
<evidence type="ECO:0000256" key="8">
    <source>
        <dbReference type="SAM" id="Coils"/>
    </source>
</evidence>
<name>A0AAV7TU42_PLEWA</name>
<dbReference type="PROSITE" id="PS51419">
    <property type="entry name" value="RAB"/>
    <property type="match status" value="1"/>
</dbReference>
<keyword evidence="4" id="KW-0547">Nucleotide-binding</keyword>
<dbReference type="PROSITE" id="PS50222">
    <property type="entry name" value="EF_HAND_2"/>
    <property type="match status" value="2"/>
</dbReference>
<dbReference type="PRINTS" id="PR00449">
    <property type="entry name" value="RASTRNSFRMNG"/>
</dbReference>
<dbReference type="GO" id="GO:0005737">
    <property type="term" value="C:cytoplasm"/>
    <property type="evidence" value="ECO:0007669"/>
    <property type="project" value="UniProtKB-SubCell"/>
</dbReference>
<dbReference type="AlphaFoldDB" id="A0AAV7TU42"/>
<feature type="region of interest" description="Disordered" evidence="9">
    <location>
        <begin position="387"/>
        <end position="410"/>
    </location>
</feature>
<dbReference type="Gene3D" id="1.10.238.10">
    <property type="entry name" value="EF-hand"/>
    <property type="match status" value="1"/>
</dbReference>
<dbReference type="PROSITE" id="PS51421">
    <property type="entry name" value="RAS"/>
    <property type="match status" value="1"/>
</dbReference>
<dbReference type="NCBIfam" id="TIGR00231">
    <property type="entry name" value="small_GTP"/>
    <property type="match status" value="1"/>
</dbReference>
<keyword evidence="3" id="KW-0479">Metal-binding</keyword>
<evidence type="ECO:0000313" key="11">
    <source>
        <dbReference type="EMBL" id="KAJ1180157.1"/>
    </source>
</evidence>
<evidence type="ECO:0000256" key="3">
    <source>
        <dbReference type="ARBA" id="ARBA00022723"/>
    </source>
</evidence>
<dbReference type="SMART" id="SM00054">
    <property type="entry name" value="EFh"/>
    <property type="match status" value="2"/>
</dbReference>
<reference evidence="11" key="1">
    <citation type="journal article" date="2022" name="bioRxiv">
        <title>Sequencing and chromosome-scale assembly of the giantPleurodeles waltlgenome.</title>
        <authorList>
            <person name="Brown T."/>
            <person name="Elewa A."/>
            <person name="Iarovenko S."/>
            <person name="Subramanian E."/>
            <person name="Araus A.J."/>
            <person name="Petzold A."/>
            <person name="Susuki M."/>
            <person name="Suzuki K.-i.T."/>
            <person name="Hayashi T."/>
            <person name="Toyoda A."/>
            <person name="Oliveira C."/>
            <person name="Osipova E."/>
            <person name="Leigh N.D."/>
            <person name="Simon A."/>
            <person name="Yun M.H."/>
        </authorList>
    </citation>
    <scope>NUCLEOTIDE SEQUENCE</scope>
    <source>
        <strain evidence="11">20211129_DDA</strain>
        <tissue evidence="11">Liver</tissue>
    </source>
</reference>
<evidence type="ECO:0000256" key="2">
    <source>
        <dbReference type="ARBA" id="ARBA00022490"/>
    </source>
</evidence>
<keyword evidence="7" id="KW-0342">GTP-binding</keyword>
<dbReference type="SMART" id="SM00174">
    <property type="entry name" value="RHO"/>
    <property type="match status" value="1"/>
</dbReference>
<evidence type="ECO:0000256" key="7">
    <source>
        <dbReference type="ARBA" id="ARBA00023134"/>
    </source>
</evidence>
<dbReference type="GO" id="GO:0005525">
    <property type="term" value="F:GTP binding"/>
    <property type="evidence" value="ECO:0007669"/>
    <property type="project" value="UniProtKB-KW"/>
</dbReference>
<dbReference type="InterPro" id="IPR002048">
    <property type="entry name" value="EF_hand_dom"/>
</dbReference>
<evidence type="ECO:0000256" key="4">
    <source>
        <dbReference type="ARBA" id="ARBA00022741"/>
    </source>
</evidence>
<evidence type="ECO:0000256" key="5">
    <source>
        <dbReference type="ARBA" id="ARBA00022837"/>
    </source>
</evidence>
<dbReference type="SMART" id="SM00176">
    <property type="entry name" value="RAN"/>
    <property type="match status" value="1"/>
</dbReference>
<dbReference type="InterPro" id="IPR050227">
    <property type="entry name" value="Rab"/>
</dbReference>
<dbReference type="Pfam" id="PF13499">
    <property type="entry name" value="EF-hand_7"/>
    <property type="match status" value="1"/>
</dbReference>
<dbReference type="GO" id="GO:0003924">
    <property type="term" value="F:GTPase activity"/>
    <property type="evidence" value="ECO:0007669"/>
    <property type="project" value="InterPro"/>
</dbReference>
<feature type="compositionally biased region" description="Polar residues" evidence="9">
    <location>
        <begin position="436"/>
        <end position="451"/>
    </location>
</feature>
<dbReference type="PANTHER" id="PTHR47977">
    <property type="entry name" value="RAS-RELATED PROTEIN RAB"/>
    <property type="match status" value="1"/>
</dbReference>
<dbReference type="InterPro" id="IPR001806">
    <property type="entry name" value="Small_GTPase"/>
</dbReference>
<comment type="caution">
    <text evidence="11">The sequence shown here is derived from an EMBL/GenBank/DDBJ whole genome shotgun (WGS) entry which is preliminary data.</text>
</comment>
<evidence type="ECO:0000259" key="10">
    <source>
        <dbReference type="PROSITE" id="PS50222"/>
    </source>
</evidence>